<keyword evidence="3" id="KW-0804">Transcription</keyword>
<evidence type="ECO:0000256" key="2">
    <source>
        <dbReference type="ARBA" id="ARBA00023125"/>
    </source>
</evidence>
<dbReference type="PANTHER" id="PTHR33154">
    <property type="entry name" value="TRANSCRIPTIONAL REGULATOR, ARSR FAMILY"/>
    <property type="match status" value="1"/>
</dbReference>
<dbReference type="Proteomes" id="UP000310541">
    <property type="component" value="Unassembled WGS sequence"/>
</dbReference>
<comment type="caution">
    <text evidence="5">The sequence shown here is derived from an EMBL/GenBank/DDBJ whole genome shotgun (WGS) entry which is preliminary data.</text>
</comment>
<dbReference type="InterPro" id="IPR011991">
    <property type="entry name" value="ArsR-like_HTH"/>
</dbReference>
<dbReference type="PRINTS" id="PR00778">
    <property type="entry name" value="HTHARSR"/>
</dbReference>
<reference evidence="5 6" key="1">
    <citation type="submission" date="2019-04" db="EMBL/GenBank/DDBJ databases">
        <title>Genome sequence of Bacillus hwajinpoensis strain Y2.</title>
        <authorList>
            <person name="Fair J.L."/>
            <person name="Maclea K.S."/>
        </authorList>
    </citation>
    <scope>NUCLEOTIDE SEQUENCE [LARGE SCALE GENOMIC DNA]</scope>
    <source>
        <strain evidence="5 6">Y2</strain>
    </source>
</reference>
<accession>A0A4U1MLR3</accession>
<dbReference type="PANTHER" id="PTHR33154:SF18">
    <property type="entry name" value="ARSENICAL RESISTANCE OPERON REPRESSOR"/>
    <property type="match status" value="1"/>
</dbReference>
<dbReference type="GO" id="GO:0003700">
    <property type="term" value="F:DNA-binding transcription factor activity"/>
    <property type="evidence" value="ECO:0007669"/>
    <property type="project" value="InterPro"/>
</dbReference>
<dbReference type="CDD" id="cd00090">
    <property type="entry name" value="HTH_ARSR"/>
    <property type="match status" value="1"/>
</dbReference>
<evidence type="ECO:0000256" key="1">
    <source>
        <dbReference type="ARBA" id="ARBA00023015"/>
    </source>
</evidence>
<protein>
    <submittedName>
        <fullName evidence="5">Winged helix-turn-helix transcriptional regulator</fullName>
    </submittedName>
</protein>
<sequence>MEKTLVEIDKAAAVLKVLGDKTRLTIIGLIKDGECCVCEFVEVLQMSQPSVSQHLRKLRDTGLVKERRRGQWIFYSLNQEHDAFSIVESVLELIPDQMDKLKELENKGLRICCD</sequence>
<evidence type="ECO:0000256" key="3">
    <source>
        <dbReference type="ARBA" id="ARBA00023163"/>
    </source>
</evidence>
<evidence type="ECO:0000259" key="4">
    <source>
        <dbReference type="PROSITE" id="PS50987"/>
    </source>
</evidence>
<dbReference type="PROSITE" id="PS50987">
    <property type="entry name" value="HTH_ARSR_2"/>
    <property type="match status" value="1"/>
</dbReference>
<dbReference type="SUPFAM" id="SSF46785">
    <property type="entry name" value="Winged helix' DNA-binding domain"/>
    <property type="match status" value="1"/>
</dbReference>
<dbReference type="EMBL" id="SWFM01000001">
    <property type="protein sequence ID" value="TKD72449.1"/>
    <property type="molecule type" value="Genomic_DNA"/>
</dbReference>
<dbReference type="RefSeq" id="WP_136946300.1">
    <property type="nucleotide sequence ID" value="NZ_SWFM01000001.1"/>
</dbReference>
<dbReference type="InterPro" id="IPR051081">
    <property type="entry name" value="HTH_MetalResp_TranReg"/>
</dbReference>
<dbReference type="InterPro" id="IPR036388">
    <property type="entry name" value="WH-like_DNA-bd_sf"/>
</dbReference>
<dbReference type="AlphaFoldDB" id="A0A4U1MLR3"/>
<dbReference type="InterPro" id="IPR036390">
    <property type="entry name" value="WH_DNA-bd_sf"/>
</dbReference>
<dbReference type="GO" id="GO:0003677">
    <property type="term" value="F:DNA binding"/>
    <property type="evidence" value="ECO:0007669"/>
    <property type="project" value="UniProtKB-KW"/>
</dbReference>
<name>A0A4U1MLR3_9BACL</name>
<dbReference type="InterPro" id="IPR001845">
    <property type="entry name" value="HTH_ArsR_DNA-bd_dom"/>
</dbReference>
<evidence type="ECO:0000313" key="5">
    <source>
        <dbReference type="EMBL" id="TKD72449.1"/>
    </source>
</evidence>
<dbReference type="OrthoDB" id="9798835at2"/>
<dbReference type="Gene3D" id="1.10.10.10">
    <property type="entry name" value="Winged helix-like DNA-binding domain superfamily/Winged helix DNA-binding domain"/>
    <property type="match status" value="1"/>
</dbReference>
<keyword evidence="1" id="KW-0805">Transcription regulation</keyword>
<dbReference type="Pfam" id="PF01022">
    <property type="entry name" value="HTH_5"/>
    <property type="match status" value="1"/>
</dbReference>
<dbReference type="SMART" id="SM00418">
    <property type="entry name" value="HTH_ARSR"/>
    <property type="match status" value="1"/>
</dbReference>
<gene>
    <name evidence="5" type="ORF">FBF83_06635</name>
</gene>
<evidence type="ECO:0000313" key="6">
    <source>
        <dbReference type="Proteomes" id="UP000310541"/>
    </source>
</evidence>
<organism evidence="5 6">
    <name type="scientific">Guptibacillus hwajinpoensis</name>
    <dbReference type="NCBI Taxonomy" id="208199"/>
    <lineage>
        <taxon>Bacteria</taxon>
        <taxon>Bacillati</taxon>
        <taxon>Bacillota</taxon>
        <taxon>Bacilli</taxon>
        <taxon>Bacillales</taxon>
        <taxon>Guptibacillaceae</taxon>
        <taxon>Guptibacillus</taxon>
    </lineage>
</organism>
<feature type="domain" description="HTH arsR-type" evidence="4">
    <location>
        <begin position="3"/>
        <end position="97"/>
    </location>
</feature>
<proteinExistence type="predicted"/>
<keyword evidence="2" id="KW-0238">DNA-binding</keyword>
<dbReference type="NCBIfam" id="NF033788">
    <property type="entry name" value="HTH_metalloreg"/>
    <property type="match status" value="1"/>
</dbReference>